<dbReference type="CDD" id="cd12797">
    <property type="entry name" value="M23_peptidase"/>
    <property type="match status" value="1"/>
</dbReference>
<dbReference type="EMBL" id="CP013236">
    <property type="protein sequence ID" value="AMP15180.1"/>
    <property type="molecule type" value="Genomic_DNA"/>
</dbReference>
<dbReference type="GO" id="GO:0004222">
    <property type="term" value="F:metalloendopeptidase activity"/>
    <property type="evidence" value="ECO:0007669"/>
    <property type="project" value="TreeGrafter"/>
</dbReference>
<dbReference type="KEGG" id="cpra:CPter91_2416"/>
<proteinExistence type="inferred from homology"/>
<dbReference type="Pfam" id="PF01551">
    <property type="entry name" value="Peptidase_M23"/>
    <property type="match status" value="1"/>
</dbReference>
<evidence type="ECO:0000313" key="7">
    <source>
        <dbReference type="Proteomes" id="UP000074914"/>
    </source>
</evidence>
<comment type="similarity">
    <text evidence="1">Belongs to the E.coli NlpD/Haemophilus LppB family.</text>
</comment>
<dbReference type="CDD" id="cd00118">
    <property type="entry name" value="LysM"/>
    <property type="match status" value="1"/>
</dbReference>
<feature type="region of interest" description="Disordered" evidence="2">
    <location>
        <begin position="68"/>
        <end position="121"/>
    </location>
</feature>
<organism evidence="4 6">
    <name type="scientific">Collimonas pratensis</name>
    <dbReference type="NCBI Taxonomy" id="279113"/>
    <lineage>
        <taxon>Bacteria</taxon>
        <taxon>Pseudomonadati</taxon>
        <taxon>Pseudomonadota</taxon>
        <taxon>Betaproteobacteria</taxon>
        <taxon>Burkholderiales</taxon>
        <taxon>Oxalobacteraceae</taxon>
        <taxon>Collimonas</taxon>
    </lineage>
</organism>
<keyword evidence="7" id="KW-1185">Reference proteome</keyword>
<feature type="domain" description="LysM" evidence="3">
    <location>
        <begin position="21"/>
        <end position="65"/>
    </location>
</feature>
<dbReference type="STRING" id="279113.CPter91_2416"/>
<dbReference type="Gene3D" id="2.70.70.10">
    <property type="entry name" value="Glucose Permease (Domain IIA)"/>
    <property type="match status" value="1"/>
</dbReference>
<evidence type="ECO:0000256" key="2">
    <source>
        <dbReference type="SAM" id="MobiDB-lite"/>
    </source>
</evidence>
<dbReference type="EMBL" id="CP013234">
    <property type="protein sequence ID" value="AMP04775.1"/>
    <property type="molecule type" value="Genomic_DNA"/>
</dbReference>
<dbReference type="PANTHER" id="PTHR21666:SF263">
    <property type="entry name" value="MUREIN HYDROLASE ACTIVATOR NLPD"/>
    <property type="match status" value="1"/>
</dbReference>
<reference evidence="6 7" key="1">
    <citation type="submission" date="2015-11" db="EMBL/GenBank/DDBJ databases">
        <title>Exploring the genomic traits of fungus-feeding bacterial genus Collimonas.</title>
        <authorList>
            <person name="Song C."/>
            <person name="Schmidt R."/>
            <person name="de Jager V."/>
            <person name="Krzyzanowska D."/>
            <person name="Jongedijk E."/>
            <person name="Cankar K."/>
            <person name="Beekwilder J."/>
            <person name="van Veen A."/>
            <person name="de Boer W."/>
            <person name="van Veen J.A."/>
            <person name="Garbeva P."/>
        </authorList>
    </citation>
    <scope>NUCLEOTIDE SEQUENCE [LARGE SCALE GENOMIC DNA]</scope>
    <source>
        <strain evidence="5 7">Ter291</strain>
        <strain evidence="4 6">Ter91</strain>
    </source>
</reference>
<dbReference type="SMART" id="SM00257">
    <property type="entry name" value="LysM"/>
    <property type="match status" value="1"/>
</dbReference>
<sequence length="220" mass="23218">MLLALGACSTPSGPAQPSGPGYYTVQKGDTLSSIARKFKRSNSQIIAWNKLSDPNDIKVDQALRIAPDGVRASGNPVASSTPSPRSDDSDDTAAASDPKNAVDWTWPAAGDSSRGTGQGRKGIDIAGQLGQPVMAAAAGKVTYAGSGIRGYGNLVIIKHNSYLLSVYAHNKTILVKEGQMVGKGQKIAEMGKTDSNTVKLYFEIRRQGKAVDPVRYLPSR</sequence>
<evidence type="ECO:0000313" key="5">
    <source>
        <dbReference type="EMBL" id="AMP15180.1"/>
    </source>
</evidence>
<evidence type="ECO:0000313" key="6">
    <source>
        <dbReference type="Proteomes" id="UP000074561"/>
    </source>
</evidence>
<protein>
    <submittedName>
        <fullName evidence="4">LysM domain protein</fullName>
    </submittedName>
</protein>
<dbReference type="Pfam" id="PF01476">
    <property type="entry name" value="LysM"/>
    <property type="match status" value="1"/>
</dbReference>
<dbReference type="InterPro" id="IPR018392">
    <property type="entry name" value="LysM"/>
</dbReference>
<dbReference type="Proteomes" id="UP000074561">
    <property type="component" value="Chromosome"/>
</dbReference>
<dbReference type="InterPro" id="IPR036779">
    <property type="entry name" value="LysM_dom_sf"/>
</dbReference>
<dbReference type="GO" id="GO:0032153">
    <property type="term" value="C:cell division site"/>
    <property type="evidence" value="ECO:0007669"/>
    <property type="project" value="TreeGrafter"/>
</dbReference>
<evidence type="ECO:0000313" key="4">
    <source>
        <dbReference type="EMBL" id="AMP04775.1"/>
    </source>
</evidence>
<dbReference type="PROSITE" id="PS51782">
    <property type="entry name" value="LYSM"/>
    <property type="match status" value="1"/>
</dbReference>
<feature type="region of interest" description="Disordered" evidence="2">
    <location>
        <begin position="1"/>
        <end position="21"/>
    </location>
</feature>
<dbReference type="InterPro" id="IPR016047">
    <property type="entry name" value="M23ase_b-sheet_dom"/>
</dbReference>
<dbReference type="AlphaFoldDB" id="A0A127QYG7"/>
<evidence type="ECO:0000259" key="3">
    <source>
        <dbReference type="PROSITE" id="PS51782"/>
    </source>
</evidence>
<dbReference type="Proteomes" id="UP000074914">
    <property type="component" value="Chromosome"/>
</dbReference>
<name>A0A127QYG7_9BURK</name>
<gene>
    <name evidence="5" type="ORF">CPter291_2928</name>
    <name evidence="4" type="ORF">CPter91_2416</name>
</gene>
<dbReference type="InterPro" id="IPR050570">
    <property type="entry name" value="Cell_wall_metabolism_enzyme"/>
</dbReference>
<accession>A0A127QYG7</accession>
<dbReference type="GO" id="GO:0009279">
    <property type="term" value="C:cell outer membrane"/>
    <property type="evidence" value="ECO:0007669"/>
    <property type="project" value="TreeGrafter"/>
</dbReference>
<dbReference type="PATRIC" id="fig|279113.10.peg.2922"/>
<dbReference type="InterPro" id="IPR011055">
    <property type="entry name" value="Dup_hybrid_motif"/>
</dbReference>
<dbReference type="PANTHER" id="PTHR21666">
    <property type="entry name" value="PEPTIDASE-RELATED"/>
    <property type="match status" value="1"/>
</dbReference>
<dbReference type="Gene3D" id="3.10.350.10">
    <property type="entry name" value="LysM domain"/>
    <property type="match status" value="1"/>
</dbReference>
<dbReference type="SUPFAM" id="SSF51261">
    <property type="entry name" value="Duplicated hybrid motif"/>
    <property type="match status" value="1"/>
</dbReference>
<evidence type="ECO:0000256" key="1">
    <source>
        <dbReference type="ARBA" id="ARBA00038420"/>
    </source>
</evidence>